<comment type="caution">
    <text evidence="4">The sequence shown here is derived from an EMBL/GenBank/DDBJ whole genome shotgun (WGS) entry which is preliminary data.</text>
</comment>
<evidence type="ECO:0000313" key="4">
    <source>
        <dbReference type="EMBL" id="KMS65661.1"/>
    </source>
</evidence>
<keyword evidence="2" id="KW-0274">FAD</keyword>
<sequence length="170" mass="17785">VGLTDEPVDGDVPDVPEAPETDIGFLLDVLDSVLDVPVHRDDVVGAFAGLRPLLDTSSARRAEGGPRTADISRRHAVLTSPDGVITVVGGKLTTYRRMAEDAVDAAVTARRLGAGPSATARLPLVGAAPRRVLGALRAPRRLIRRYGTEAPDVHALAGRDPLLGEPLLPG</sequence>
<reference evidence="4 5" key="1">
    <citation type="submission" date="2015-06" db="EMBL/GenBank/DDBJ databases">
        <title>Draft genome sequence of Streptomyces leeuwenhoekii C58, which produces the novel lasso peptide, chaxapeptin.</title>
        <authorList>
            <person name="Yi Y."/>
            <person name="Hai D."/>
            <person name="Jaspars M."/>
            <person name="Sheng H."/>
            <person name="Rateb M.E."/>
            <person name="Bull A."/>
            <person name="Goodfellow M."/>
            <person name="Asenjo J.A."/>
            <person name="Ebel R."/>
        </authorList>
    </citation>
    <scope>NUCLEOTIDE SEQUENCE [LARGE SCALE GENOMIC DNA]</scope>
    <source>
        <strain evidence="4 5">C58</strain>
    </source>
</reference>
<evidence type="ECO:0000256" key="1">
    <source>
        <dbReference type="ARBA" id="ARBA00022630"/>
    </source>
</evidence>
<keyword evidence="3" id="KW-0560">Oxidoreductase</keyword>
<name>A0ABR5HPT8_STRLW</name>
<dbReference type="PANTHER" id="PTHR11985:SF35">
    <property type="entry name" value="ANAEROBIC GLYCEROL-3-PHOSPHATE DEHYDROGENASE SUBUNIT A"/>
    <property type="match status" value="1"/>
</dbReference>
<keyword evidence="1" id="KW-0285">Flavoprotein</keyword>
<dbReference type="Gene3D" id="3.50.50.60">
    <property type="entry name" value="FAD/NAD(P)-binding domain"/>
    <property type="match status" value="1"/>
</dbReference>
<dbReference type="InterPro" id="IPR036188">
    <property type="entry name" value="FAD/NAD-bd_sf"/>
</dbReference>
<evidence type="ECO:0000256" key="3">
    <source>
        <dbReference type="ARBA" id="ARBA00023002"/>
    </source>
</evidence>
<feature type="non-terminal residue" evidence="4">
    <location>
        <position position="170"/>
    </location>
</feature>
<gene>
    <name evidence="4" type="ORF">ACH49_30780</name>
</gene>
<evidence type="ECO:0000256" key="2">
    <source>
        <dbReference type="ARBA" id="ARBA00022827"/>
    </source>
</evidence>
<dbReference type="Proteomes" id="UP000037274">
    <property type="component" value="Unassembled WGS sequence"/>
</dbReference>
<feature type="non-terminal residue" evidence="4">
    <location>
        <position position="1"/>
    </location>
</feature>
<proteinExistence type="predicted"/>
<keyword evidence="5" id="KW-1185">Reference proteome</keyword>
<dbReference type="EMBL" id="LFEH01000426">
    <property type="protein sequence ID" value="KMS65661.1"/>
    <property type="molecule type" value="Genomic_DNA"/>
</dbReference>
<dbReference type="PROSITE" id="PS00978">
    <property type="entry name" value="FAD_G3PDH_2"/>
    <property type="match status" value="1"/>
</dbReference>
<protein>
    <submittedName>
        <fullName evidence="4">Glycerol-3-phosphate dehydrogenase</fullName>
    </submittedName>
</protein>
<dbReference type="Gene3D" id="3.30.9.10">
    <property type="entry name" value="D-Amino Acid Oxidase, subunit A, domain 2"/>
    <property type="match status" value="1"/>
</dbReference>
<dbReference type="InterPro" id="IPR000447">
    <property type="entry name" value="G3P_DH_FAD-dep"/>
</dbReference>
<organism evidence="4 5">
    <name type="scientific">Streptomyces leeuwenhoekii</name>
    <dbReference type="NCBI Taxonomy" id="1437453"/>
    <lineage>
        <taxon>Bacteria</taxon>
        <taxon>Bacillati</taxon>
        <taxon>Actinomycetota</taxon>
        <taxon>Actinomycetes</taxon>
        <taxon>Kitasatosporales</taxon>
        <taxon>Streptomycetaceae</taxon>
        <taxon>Streptomyces</taxon>
    </lineage>
</organism>
<dbReference type="PANTHER" id="PTHR11985">
    <property type="entry name" value="GLYCEROL-3-PHOSPHATE DEHYDROGENASE"/>
    <property type="match status" value="1"/>
</dbReference>
<accession>A0ABR5HPT8</accession>
<evidence type="ECO:0000313" key="5">
    <source>
        <dbReference type="Proteomes" id="UP000037274"/>
    </source>
</evidence>